<dbReference type="EMBL" id="CADIKK010000002">
    <property type="protein sequence ID" value="CAB3778792.1"/>
    <property type="molecule type" value="Genomic_DNA"/>
</dbReference>
<dbReference type="InterPro" id="IPR027417">
    <property type="entry name" value="P-loop_NTPase"/>
</dbReference>
<feature type="domain" description="Sigma-54 factor interaction" evidence="3">
    <location>
        <begin position="26"/>
        <end position="196"/>
    </location>
</feature>
<accession>A0A6S7B3X3</accession>
<sequence>MTQMLLARSIALPKFSPSNVVSVKNNDVLDILDRVAALDVEVLITGPSSVGKELCAHYLHQRSQRADCAFVQLNCAKTPKDLIETALFGHGGGAFTSARVQGAGLIAEAEGGVMFLDEVAQLPLGMQVKLLRLLQEKEYRPLGGTRIQRANVRIIAATSAETARGLGEKPFFRELLSRLRLNMVEFPVLADGREEILFFSNLSQPTHEDPLCPAQCSE</sequence>
<keyword evidence="2" id="KW-0067">ATP-binding</keyword>
<dbReference type="SUPFAM" id="SSF52540">
    <property type="entry name" value="P-loop containing nucleoside triphosphate hydrolases"/>
    <property type="match status" value="1"/>
</dbReference>
<dbReference type="AlphaFoldDB" id="A0A6S7B3X3"/>
<dbReference type="PANTHER" id="PTHR32071">
    <property type="entry name" value="TRANSCRIPTIONAL REGULATORY PROTEIN"/>
    <property type="match status" value="1"/>
</dbReference>
<evidence type="ECO:0000256" key="2">
    <source>
        <dbReference type="ARBA" id="ARBA00022840"/>
    </source>
</evidence>
<dbReference type="CDD" id="cd00009">
    <property type="entry name" value="AAA"/>
    <property type="match status" value="1"/>
</dbReference>
<dbReference type="Gene3D" id="3.40.50.300">
    <property type="entry name" value="P-loop containing nucleotide triphosphate hydrolases"/>
    <property type="match status" value="1"/>
</dbReference>
<evidence type="ECO:0000313" key="5">
    <source>
        <dbReference type="Proteomes" id="UP000494365"/>
    </source>
</evidence>
<dbReference type="Proteomes" id="UP000494365">
    <property type="component" value="Unassembled WGS sequence"/>
</dbReference>
<keyword evidence="1" id="KW-0547">Nucleotide-binding</keyword>
<reference evidence="4 5" key="1">
    <citation type="submission" date="2020-04" db="EMBL/GenBank/DDBJ databases">
        <authorList>
            <person name="De Canck E."/>
        </authorList>
    </citation>
    <scope>NUCLEOTIDE SEQUENCE [LARGE SCALE GENOMIC DNA]</scope>
    <source>
        <strain evidence="4 5">LMG 28614</strain>
    </source>
</reference>
<evidence type="ECO:0000256" key="1">
    <source>
        <dbReference type="ARBA" id="ARBA00022741"/>
    </source>
</evidence>
<dbReference type="InterPro" id="IPR002078">
    <property type="entry name" value="Sigma_54_int"/>
</dbReference>
<evidence type="ECO:0000313" key="4">
    <source>
        <dbReference type="EMBL" id="CAB3778792.1"/>
    </source>
</evidence>
<keyword evidence="5" id="KW-1185">Reference proteome</keyword>
<name>A0A6S7B3X3_9BURK</name>
<dbReference type="GO" id="GO:0006355">
    <property type="term" value="P:regulation of DNA-templated transcription"/>
    <property type="evidence" value="ECO:0007669"/>
    <property type="project" value="InterPro"/>
</dbReference>
<evidence type="ECO:0000259" key="3">
    <source>
        <dbReference type="PROSITE" id="PS50045"/>
    </source>
</evidence>
<gene>
    <name evidence="4" type="primary">norR_2</name>
    <name evidence="4" type="ORF">LMG28614_00735</name>
</gene>
<dbReference type="PROSITE" id="PS50045">
    <property type="entry name" value="SIGMA54_INTERACT_4"/>
    <property type="match status" value="1"/>
</dbReference>
<dbReference type="InterPro" id="IPR003593">
    <property type="entry name" value="AAA+_ATPase"/>
</dbReference>
<protein>
    <submittedName>
        <fullName evidence="4">Anaerobic nitric oxide reductase transcription regulator NorR</fullName>
    </submittedName>
</protein>
<dbReference type="SMART" id="SM00382">
    <property type="entry name" value="AAA"/>
    <property type="match status" value="1"/>
</dbReference>
<dbReference type="GO" id="GO:0005524">
    <property type="term" value="F:ATP binding"/>
    <property type="evidence" value="ECO:0007669"/>
    <property type="project" value="UniProtKB-KW"/>
</dbReference>
<dbReference type="RefSeq" id="WP_175148187.1">
    <property type="nucleotide sequence ID" value="NZ_CADIKK010000002.1"/>
</dbReference>
<proteinExistence type="predicted"/>
<organism evidence="4 5">
    <name type="scientific">Paraburkholderia ultramafica</name>
    <dbReference type="NCBI Taxonomy" id="1544867"/>
    <lineage>
        <taxon>Bacteria</taxon>
        <taxon>Pseudomonadati</taxon>
        <taxon>Pseudomonadota</taxon>
        <taxon>Betaproteobacteria</taxon>
        <taxon>Burkholderiales</taxon>
        <taxon>Burkholderiaceae</taxon>
        <taxon>Paraburkholderia</taxon>
    </lineage>
</organism>
<dbReference type="Pfam" id="PF00158">
    <property type="entry name" value="Sigma54_activat"/>
    <property type="match status" value="1"/>
</dbReference>